<evidence type="ECO:0000313" key="5">
    <source>
        <dbReference type="WBParaSite" id="PSAMB.scaffold5301size12083.g26389.t1"/>
    </source>
</evidence>
<feature type="domain" description="DDE Tnp4" evidence="3">
    <location>
        <begin position="49"/>
        <end position="190"/>
    </location>
</feature>
<evidence type="ECO:0000256" key="1">
    <source>
        <dbReference type="ARBA" id="ARBA00001968"/>
    </source>
</evidence>
<evidence type="ECO:0000313" key="4">
    <source>
        <dbReference type="Proteomes" id="UP000887566"/>
    </source>
</evidence>
<proteinExistence type="predicted"/>
<organism evidence="4 5">
    <name type="scientific">Plectus sambesii</name>
    <dbReference type="NCBI Taxonomy" id="2011161"/>
    <lineage>
        <taxon>Eukaryota</taxon>
        <taxon>Metazoa</taxon>
        <taxon>Ecdysozoa</taxon>
        <taxon>Nematoda</taxon>
        <taxon>Chromadorea</taxon>
        <taxon>Plectida</taxon>
        <taxon>Plectina</taxon>
        <taxon>Plectoidea</taxon>
        <taxon>Plectidae</taxon>
        <taxon>Plectus</taxon>
    </lineage>
</organism>
<evidence type="ECO:0000256" key="2">
    <source>
        <dbReference type="ARBA" id="ARBA00022723"/>
    </source>
</evidence>
<dbReference type="InterPro" id="IPR027806">
    <property type="entry name" value="HARBI1_dom"/>
</dbReference>
<keyword evidence="2" id="KW-0479">Metal-binding</keyword>
<dbReference type="WBParaSite" id="PSAMB.scaffold5301size12083.g26389.t1">
    <property type="protein sequence ID" value="PSAMB.scaffold5301size12083.g26389.t1"/>
    <property type="gene ID" value="PSAMB.scaffold5301size12083.g26389"/>
</dbReference>
<reference evidence="5" key="1">
    <citation type="submission" date="2022-11" db="UniProtKB">
        <authorList>
            <consortium name="WormBaseParasite"/>
        </authorList>
    </citation>
    <scope>IDENTIFICATION</scope>
</reference>
<name>A0A914WUG6_9BILA</name>
<keyword evidence="4" id="KW-1185">Reference proteome</keyword>
<evidence type="ECO:0000259" key="3">
    <source>
        <dbReference type="Pfam" id="PF13359"/>
    </source>
</evidence>
<dbReference type="AlphaFoldDB" id="A0A914WUG6"/>
<accession>A0A914WUG6</accession>
<sequence length="246" mass="27532">MIAFATKIGDTKEEDEYERIGRRIADMLRKVHPDMVDELALKLQHTCILVLMGVAGPDYRYILADIGAPAGANDSGVFGLTSFGRDLHNGRAHLPAGEYKLPLSSTQARVPYMLVGDAAFPLLPHLMKPHPAANRTMAQRIFDYRLSRSQRVVENAFRLLATRWRVLRKPITTEPPFATKIVHACICLHNWLLECKCGAYLGRLSEGGRGHSGEEEEWRAQSLELRRAVHASANNLVVTRKMCAMC</sequence>
<comment type="cofactor">
    <cofactor evidence="1">
        <name>a divalent metal cation</name>
        <dbReference type="ChEBI" id="CHEBI:60240"/>
    </cofactor>
</comment>
<dbReference type="GO" id="GO:0046872">
    <property type="term" value="F:metal ion binding"/>
    <property type="evidence" value="ECO:0007669"/>
    <property type="project" value="UniProtKB-KW"/>
</dbReference>
<dbReference type="Proteomes" id="UP000887566">
    <property type="component" value="Unplaced"/>
</dbReference>
<protein>
    <submittedName>
        <fullName evidence="5">DDE Tnp4 domain-containing protein</fullName>
    </submittedName>
</protein>
<dbReference type="Pfam" id="PF13359">
    <property type="entry name" value="DDE_Tnp_4"/>
    <property type="match status" value="1"/>
</dbReference>